<protein>
    <submittedName>
        <fullName evidence="2">Uncharacterized protein</fullName>
    </submittedName>
</protein>
<accession>A0ABX1HUF0</accession>
<name>A0ABX1HUF0_9VIBR</name>
<dbReference type="RefSeq" id="WP_085344669.1">
    <property type="nucleotide sequence ID" value="NZ_SHOE01000006.1"/>
</dbReference>
<evidence type="ECO:0000256" key="1">
    <source>
        <dbReference type="SAM" id="Coils"/>
    </source>
</evidence>
<proteinExistence type="predicted"/>
<evidence type="ECO:0000313" key="3">
    <source>
        <dbReference type="Proteomes" id="UP000778757"/>
    </source>
</evidence>
<comment type="caution">
    <text evidence="2">The sequence shown here is derived from an EMBL/GenBank/DDBJ whole genome shotgun (WGS) entry which is preliminary data.</text>
</comment>
<keyword evidence="1" id="KW-0175">Coiled coil</keyword>
<evidence type="ECO:0000313" key="2">
    <source>
        <dbReference type="EMBL" id="NKJ67681.1"/>
    </source>
</evidence>
<dbReference type="EMBL" id="SHOE01000006">
    <property type="protein sequence ID" value="NKJ67681.1"/>
    <property type="molecule type" value="Genomic_DNA"/>
</dbReference>
<organism evidence="2 3">
    <name type="scientific">Vibrio chemaguriensis</name>
    <dbReference type="NCBI Taxonomy" id="2527672"/>
    <lineage>
        <taxon>Bacteria</taxon>
        <taxon>Pseudomonadati</taxon>
        <taxon>Pseudomonadota</taxon>
        <taxon>Gammaproteobacteria</taxon>
        <taxon>Vibrionales</taxon>
        <taxon>Vibrionaceae</taxon>
        <taxon>Vibrio</taxon>
    </lineage>
</organism>
<reference evidence="2 3" key="1">
    <citation type="journal article" date="2019" name="Curr. Microbiol.">
        <title>Vibrio chemaguriensis sp. nov., from Sundarbans, Bay of Bengal.</title>
        <authorList>
            <person name="Ghosh A."/>
            <person name="Bhadury P."/>
        </authorList>
    </citation>
    <scope>NUCLEOTIDE SEQUENCE [LARGE SCALE GENOMIC DNA]</scope>
    <source>
        <strain evidence="2 3">Iso1</strain>
    </source>
</reference>
<feature type="coiled-coil region" evidence="1">
    <location>
        <begin position="296"/>
        <end position="337"/>
    </location>
</feature>
<gene>
    <name evidence="2" type="ORF">EX191_07745</name>
</gene>
<sequence>MLDEVYLGFSDYDYSSGHGTRIKAAAKENNGYWVFANNFEDNLPPKGKAFAIASGLSWLKKDQLVAFKVQPISQDVRDGYDQFIVDPGAKPVRSILDFRKGGVEYARYQCLEVGFSIDAIESEEVIIAISDEQCIVVYFTLDLTTNRYVSPSGMVTVCSLNPAIFESDRIKDRLFEVPGKTVGEPLYDLPWKFDQDLLSDLLDALRKSDSNGLSKNKRDELVSVFTRAKNLADEHTDMAHLAAWLPSFSNRLDTYVDAPTRIADTLIQIEPVKQKLEEARCKVENSLREELELHVRSQLEDCYQELKQEIEAARNELQALSEELAVKQNEKNGIEATFAGLRDELISQIQRLNPVLGLENGLVDKDFEQLLNSLRSILGDHAKHLSPRYAQIPPWSLAQFASSSEQITFSQLPDRLNKVAREAGILSESMSLFDVGARSGGLVIVPQTQAEVMVPAYARAVSRGDFVRVALGPSVLHLDDLWAHPAKDQPTGFAYAWLEAESNPDQVQLVWLDGLHRSPMDLWLPSLIGVLHSEKRPSNLLVVASIEHNQWDADRVWRELPKSSFPIVPKTQSCGLKQFLNPDQKQITSICWSSGADIMVDKDDLDEVIELCDQNDYFALRTKTALYRALAMVNSSNTPVSEQLDKTVNLREQGLKWLKGIIE</sequence>
<dbReference type="Proteomes" id="UP000778757">
    <property type="component" value="Unassembled WGS sequence"/>
</dbReference>
<keyword evidence="3" id="KW-1185">Reference proteome</keyword>